<accession>A0AAE6R9N6</accession>
<evidence type="ECO:0000313" key="3">
    <source>
        <dbReference type="Proteomes" id="UP000464593"/>
    </source>
</evidence>
<name>A0AAE6R9N6_9PSED</name>
<proteinExistence type="predicted"/>
<dbReference type="EMBL" id="CP040324">
    <property type="protein sequence ID" value="QHB27028.1"/>
    <property type="molecule type" value="Genomic_DNA"/>
</dbReference>
<gene>
    <name evidence="2" type="ORF">TCK1_1682</name>
</gene>
<organism evidence="2 3">
    <name type="scientific">Pseudomonas monteilii</name>
    <dbReference type="NCBI Taxonomy" id="76759"/>
    <lineage>
        <taxon>Bacteria</taxon>
        <taxon>Pseudomonadati</taxon>
        <taxon>Pseudomonadota</taxon>
        <taxon>Gammaproteobacteria</taxon>
        <taxon>Pseudomonadales</taxon>
        <taxon>Pseudomonadaceae</taxon>
        <taxon>Pseudomonas</taxon>
    </lineage>
</organism>
<dbReference type="AlphaFoldDB" id="A0AAE6R9N6"/>
<reference evidence="2 3" key="1">
    <citation type="submission" date="2019-05" db="EMBL/GenBank/DDBJ databases">
        <title>Complete genome sequence of Pseudomonas Pseudomonas resinovorans.</title>
        <authorList>
            <person name="Chen H.-P."/>
        </authorList>
    </citation>
    <scope>NUCLEOTIDE SEQUENCE [LARGE SCALE GENOMIC DNA]</scope>
    <source>
        <strain evidence="2 3">TCU-CK1</strain>
    </source>
</reference>
<evidence type="ECO:0000259" key="1">
    <source>
        <dbReference type="Pfam" id="PF16289"/>
    </source>
</evidence>
<dbReference type="InterPro" id="IPR032557">
    <property type="entry name" value="DUF4935"/>
</dbReference>
<dbReference type="Proteomes" id="UP000464593">
    <property type="component" value="Chromosome"/>
</dbReference>
<feature type="domain" description="DUF4935" evidence="1">
    <location>
        <begin position="6"/>
        <end position="173"/>
    </location>
</feature>
<evidence type="ECO:0000313" key="2">
    <source>
        <dbReference type="EMBL" id="QHB27028.1"/>
    </source>
</evidence>
<sequence>MDIRNIVVDTNFLVKDYNLNSHDTAKLIKIKDYYKLKLILPEIVYDECLSNYKKHSNEAHAAIVANIEKYKKILVNIKKTEFDHDELMTGLADLSKYYKPKLDGFITNNEIEKISYPSICHRTVVKKMYDGTPPFRPDKTEVGYKDFLIIESIREHLDPQDITVVLSKNVKDFCGPSSLIGKRELIPVSESLDMKSVYVIETIDALSSVLSQNMKLTSSDSPWNYVEIENFLITSIDSGFYNSEIYGSFFITPTSTKDIIISIKELDTQQADIESGYLEIIGLAQIQMNCSFDINSFMFNTSDTEFVFHDAVVAAMKSLNYTDEDFWEIKFHDFNFCRNFEFSITDYDYQAGKKLEESFLTLERIES</sequence>
<protein>
    <recommendedName>
        <fullName evidence="1">DUF4935 domain-containing protein</fullName>
    </recommendedName>
</protein>
<dbReference type="Pfam" id="PF16289">
    <property type="entry name" value="PIN_12"/>
    <property type="match status" value="1"/>
</dbReference>